<evidence type="ECO:0000313" key="3">
    <source>
        <dbReference type="Proteomes" id="UP001241747"/>
    </source>
</evidence>
<keyword evidence="3" id="KW-1185">Reference proteome</keyword>
<organism evidence="2 3">
    <name type="scientific">Xanthobacter agilis</name>
    <dbReference type="NCBI Taxonomy" id="47492"/>
    <lineage>
        <taxon>Bacteria</taxon>
        <taxon>Pseudomonadati</taxon>
        <taxon>Pseudomonadota</taxon>
        <taxon>Alphaproteobacteria</taxon>
        <taxon>Hyphomicrobiales</taxon>
        <taxon>Xanthobacteraceae</taxon>
        <taxon>Xanthobacter</taxon>
    </lineage>
</organism>
<dbReference type="EMBL" id="JAUSVY010000009">
    <property type="protein sequence ID" value="MDQ0506656.1"/>
    <property type="molecule type" value="Genomic_DNA"/>
</dbReference>
<feature type="region of interest" description="Disordered" evidence="1">
    <location>
        <begin position="317"/>
        <end position="348"/>
    </location>
</feature>
<dbReference type="RefSeq" id="WP_237345422.1">
    <property type="nucleotide sequence ID" value="NZ_JABWGX010000009.1"/>
</dbReference>
<accession>A0ABU0LHP5</accession>
<evidence type="ECO:0000313" key="2">
    <source>
        <dbReference type="EMBL" id="MDQ0506656.1"/>
    </source>
</evidence>
<dbReference type="Proteomes" id="UP001241747">
    <property type="component" value="Unassembled WGS sequence"/>
</dbReference>
<gene>
    <name evidence="2" type="ORF">QOZ94_003470</name>
</gene>
<comment type="caution">
    <text evidence="2">The sequence shown here is derived from an EMBL/GenBank/DDBJ whole genome shotgun (WGS) entry which is preliminary data.</text>
</comment>
<evidence type="ECO:0000256" key="1">
    <source>
        <dbReference type="SAM" id="MobiDB-lite"/>
    </source>
</evidence>
<name>A0ABU0LHP5_XANAG</name>
<proteinExistence type="predicted"/>
<sequence length="365" mass="39629">MKPVEMVRRLQHLQDRIAAGSVEGVATQRAVIANMDQAFASADPSVWQDPANARALISYFLSGGSPPVLRAIITRDPRPAIDEKLLLGTLLYTEGREDAALRELGEVDARKLPNLLGAQIALAQATLTVRQDPQKASELLDLARLLAPGTLVEEAALRREILVAAQRGDVAAFERLSRHYLYRFNRSAYADNFRQRFASAMVRMQVADSPDGLARLKDLLTVLDDEGRREMYLLVARAALMEGKTTLAAGAALRARELAATASRDAERAQVYLGAAEAVMPNRFQAAAEALKRVDRSRLEPADSALVDAALSTANSVRQADQLPLPDKRAPSPPSTADDIKPSPAMSRARDALTKIDALLKAAPR</sequence>
<protein>
    <submittedName>
        <fullName evidence="2">Chemotaxis protein MotC</fullName>
    </submittedName>
</protein>
<reference evidence="2 3" key="1">
    <citation type="submission" date="2023-07" db="EMBL/GenBank/DDBJ databases">
        <title>Genomic Encyclopedia of Type Strains, Phase IV (KMG-IV): sequencing the most valuable type-strain genomes for metagenomic binning, comparative biology and taxonomic classification.</title>
        <authorList>
            <person name="Goeker M."/>
        </authorList>
    </citation>
    <scope>NUCLEOTIDE SEQUENCE [LARGE SCALE GENOMIC DNA]</scope>
    <source>
        <strain evidence="2 3">DSM 3770</strain>
    </source>
</reference>